<comment type="similarity">
    <text evidence="2 9">Belongs to the peptidase M18 family.</text>
</comment>
<dbReference type="GO" id="GO:0008237">
    <property type="term" value="F:metallopeptidase activity"/>
    <property type="evidence" value="ECO:0007669"/>
    <property type="project" value="UniProtKB-KW"/>
</dbReference>
<dbReference type="GO" id="GO:0005737">
    <property type="term" value="C:cytoplasm"/>
    <property type="evidence" value="ECO:0007669"/>
    <property type="project" value="UniProtKB-ARBA"/>
</dbReference>
<evidence type="ECO:0000313" key="12">
    <source>
        <dbReference type="Proteomes" id="UP000886780"/>
    </source>
</evidence>
<evidence type="ECO:0000256" key="9">
    <source>
        <dbReference type="RuleBase" id="RU004386"/>
    </source>
</evidence>
<dbReference type="EC" id="3.4.11.-" evidence="10"/>
<dbReference type="EMBL" id="DXEU01000099">
    <property type="protein sequence ID" value="HIX52244.1"/>
    <property type="molecule type" value="Genomic_DNA"/>
</dbReference>
<evidence type="ECO:0000256" key="10">
    <source>
        <dbReference type="RuleBase" id="RU004387"/>
    </source>
</evidence>
<dbReference type="PANTHER" id="PTHR28570">
    <property type="entry name" value="ASPARTYL AMINOPEPTIDASE"/>
    <property type="match status" value="1"/>
</dbReference>
<sequence>MTGKELQKKLGWEFPDIAKKYPEQLEEAGRFCEGYKEFLNEGKTERECVKKAVELLEAAGYRPLDKNASYTAGDKVYMVNRDKALIATTFGREPLEKGLRINGAHIDSPRLDLKPNPLYEKEGLAYFKTHYYGGIRKYQWGTVPLAMHGVVYLEDGSKVEISLGEKEGDPVFCVTDLLPHLAGEQSGRKLSEGLKGEELNIVVGSLPYEDQEDVKEAVKLKALALLNQYYGMTEKDFLRAEIEMVPAYKAVDVGLDRGMIGAYGQDDRVCAYTALEAEMDVKEPFYTTVTILTDKEEIGSVGNTGLHSDYVLHYIETLAEMAGADVKEVLTHSLCLSSDVNAAYDPTFASVYESRNSSYAGKGCVLTKYTGARGKSGSNDASAETMARVIRIMDEAGVCWQAGELGAVDAGGGGTIAQFVAMMDVDVVDLGVPILSMHAPFELASKLDVYHTYLAFRAFYSAS</sequence>
<evidence type="ECO:0000256" key="5">
    <source>
        <dbReference type="ARBA" id="ARBA00022723"/>
    </source>
</evidence>
<reference evidence="11" key="2">
    <citation type="submission" date="2021-04" db="EMBL/GenBank/DDBJ databases">
        <authorList>
            <person name="Gilroy R."/>
        </authorList>
    </citation>
    <scope>NUCLEOTIDE SEQUENCE</scope>
    <source>
        <strain evidence="11">ChiGjej4B4-12881</strain>
    </source>
</reference>
<comment type="caution">
    <text evidence="11">The sequence shown here is derived from an EMBL/GenBank/DDBJ whole genome shotgun (WGS) entry which is preliminary data.</text>
</comment>
<keyword evidence="5 9" id="KW-0479">Metal-binding</keyword>
<gene>
    <name evidence="11" type="ORF">IAA28_05520</name>
</gene>
<dbReference type="Gene3D" id="3.40.630.10">
    <property type="entry name" value="Zn peptidases"/>
    <property type="match status" value="1"/>
</dbReference>
<evidence type="ECO:0000256" key="6">
    <source>
        <dbReference type="ARBA" id="ARBA00022801"/>
    </source>
</evidence>
<dbReference type="Proteomes" id="UP000886780">
    <property type="component" value="Unassembled WGS sequence"/>
</dbReference>
<dbReference type="GO" id="GO:0006508">
    <property type="term" value="P:proteolysis"/>
    <property type="evidence" value="ECO:0007669"/>
    <property type="project" value="UniProtKB-KW"/>
</dbReference>
<evidence type="ECO:0000256" key="4">
    <source>
        <dbReference type="ARBA" id="ARBA00022670"/>
    </source>
</evidence>
<dbReference type="PANTHER" id="PTHR28570:SF2">
    <property type="entry name" value="M18 FAMILY AMINOPEPTIDASE 1-RELATED"/>
    <property type="match status" value="1"/>
</dbReference>
<keyword evidence="6 9" id="KW-0378">Hydrolase</keyword>
<evidence type="ECO:0000256" key="2">
    <source>
        <dbReference type="ARBA" id="ARBA00008290"/>
    </source>
</evidence>
<comment type="cofactor">
    <cofactor evidence="1 10">
        <name>Zn(2+)</name>
        <dbReference type="ChEBI" id="CHEBI:29105"/>
    </cofactor>
</comment>
<reference evidence="11" key="1">
    <citation type="journal article" date="2021" name="PeerJ">
        <title>Extensive microbial diversity within the chicken gut microbiome revealed by metagenomics and culture.</title>
        <authorList>
            <person name="Gilroy R."/>
            <person name="Ravi A."/>
            <person name="Getino M."/>
            <person name="Pursley I."/>
            <person name="Horton D.L."/>
            <person name="Alikhan N.F."/>
            <person name="Baker D."/>
            <person name="Gharbi K."/>
            <person name="Hall N."/>
            <person name="Watson M."/>
            <person name="Adriaenssens E.M."/>
            <person name="Foster-Nyarko E."/>
            <person name="Jarju S."/>
            <person name="Secka A."/>
            <person name="Antonio M."/>
            <person name="Oren A."/>
            <person name="Chaudhuri R.R."/>
            <person name="La Ragione R."/>
            <person name="Hildebrand F."/>
            <person name="Pallen M.J."/>
        </authorList>
    </citation>
    <scope>NUCLEOTIDE SEQUENCE</scope>
    <source>
        <strain evidence="11">ChiGjej4B4-12881</strain>
    </source>
</reference>
<dbReference type="SUPFAM" id="SSF53187">
    <property type="entry name" value="Zn-dependent exopeptidases"/>
    <property type="match status" value="1"/>
</dbReference>
<dbReference type="InterPro" id="IPR001948">
    <property type="entry name" value="Peptidase_M18"/>
</dbReference>
<organism evidence="11 12">
    <name type="scientific">Candidatus Lachnoclostridium stercoripullorum</name>
    <dbReference type="NCBI Taxonomy" id="2838635"/>
    <lineage>
        <taxon>Bacteria</taxon>
        <taxon>Bacillati</taxon>
        <taxon>Bacillota</taxon>
        <taxon>Clostridia</taxon>
        <taxon>Lachnospirales</taxon>
        <taxon>Lachnospiraceae</taxon>
    </lineage>
</organism>
<dbReference type="GO" id="GO:0008270">
    <property type="term" value="F:zinc ion binding"/>
    <property type="evidence" value="ECO:0007669"/>
    <property type="project" value="InterPro"/>
</dbReference>
<evidence type="ECO:0000256" key="8">
    <source>
        <dbReference type="ARBA" id="ARBA00023049"/>
    </source>
</evidence>
<dbReference type="Pfam" id="PF02127">
    <property type="entry name" value="Peptidase_M18"/>
    <property type="match status" value="1"/>
</dbReference>
<evidence type="ECO:0000256" key="1">
    <source>
        <dbReference type="ARBA" id="ARBA00001947"/>
    </source>
</evidence>
<keyword evidence="4 9" id="KW-0645">Protease</keyword>
<name>A0A9D1W446_9FIRM</name>
<dbReference type="SUPFAM" id="SSF101821">
    <property type="entry name" value="Aminopeptidase/glucanase lid domain"/>
    <property type="match status" value="1"/>
</dbReference>
<dbReference type="AlphaFoldDB" id="A0A9D1W446"/>
<evidence type="ECO:0000256" key="7">
    <source>
        <dbReference type="ARBA" id="ARBA00022833"/>
    </source>
</evidence>
<evidence type="ECO:0000256" key="3">
    <source>
        <dbReference type="ARBA" id="ARBA00022438"/>
    </source>
</evidence>
<evidence type="ECO:0000313" key="11">
    <source>
        <dbReference type="EMBL" id="HIX52244.1"/>
    </source>
</evidence>
<dbReference type="InterPro" id="IPR023358">
    <property type="entry name" value="Peptidase_M18_dom2"/>
</dbReference>
<keyword evidence="3 9" id="KW-0031">Aminopeptidase</keyword>
<dbReference type="PRINTS" id="PR00932">
    <property type="entry name" value="AMINO1PTASE"/>
</dbReference>
<dbReference type="Gene3D" id="2.30.250.10">
    <property type="entry name" value="Aminopeptidase i, Domain 2"/>
    <property type="match status" value="1"/>
</dbReference>
<proteinExistence type="inferred from homology"/>
<dbReference type="GO" id="GO:0004177">
    <property type="term" value="F:aminopeptidase activity"/>
    <property type="evidence" value="ECO:0007669"/>
    <property type="project" value="UniProtKB-KW"/>
</dbReference>
<keyword evidence="8 9" id="KW-0482">Metalloprotease</keyword>
<dbReference type="NCBIfam" id="NF002600">
    <property type="entry name" value="PRK02256.1"/>
    <property type="match status" value="1"/>
</dbReference>
<keyword evidence="7 9" id="KW-0862">Zinc</keyword>
<protein>
    <recommendedName>
        <fullName evidence="10">M18 family aminopeptidase</fullName>
        <ecNumber evidence="10">3.4.11.-</ecNumber>
    </recommendedName>
</protein>
<accession>A0A9D1W446</accession>